<proteinExistence type="predicted"/>
<comment type="caution">
    <text evidence="1">The sequence shown here is derived from an EMBL/GenBank/DDBJ whole genome shotgun (WGS) entry which is preliminary data.</text>
</comment>
<organism evidence="1 2">
    <name type="scientific">Bacillus cereus</name>
    <dbReference type="NCBI Taxonomy" id="1396"/>
    <lineage>
        <taxon>Bacteria</taxon>
        <taxon>Bacillati</taxon>
        <taxon>Bacillota</taxon>
        <taxon>Bacilli</taxon>
        <taxon>Bacillales</taxon>
        <taxon>Bacillaceae</taxon>
        <taxon>Bacillus</taxon>
        <taxon>Bacillus cereus group</taxon>
    </lineage>
</organism>
<evidence type="ECO:0000313" key="1">
    <source>
        <dbReference type="EMBL" id="PEN97776.1"/>
    </source>
</evidence>
<reference evidence="1 2" key="1">
    <citation type="submission" date="2017-09" db="EMBL/GenBank/DDBJ databases">
        <title>Large-scale bioinformatics analysis of Bacillus genomes uncovers conserved roles of natural products in bacterial physiology.</title>
        <authorList>
            <consortium name="Agbiome Team Llc"/>
            <person name="Bleich R.M."/>
            <person name="Kirk G.J."/>
            <person name="Santa Maria K.C."/>
            <person name="Allen S.E."/>
            <person name="Farag S."/>
            <person name="Shank E.A."/>
            <person name="Bowers A."/>
        </authorList>
    </citation>
    <scope>NUCLEOTIDE SEQUENCE [LARGE SCALE GENOMIC DNA]</scope>
    <source>
        <strain evidence="1 2">AFS027647</strain>
    </source>
</reference>
<dbReference type="EMBL" id="NUAN01000071">
    <property type="protein sequence ID" value="PEN97776.1"/>
    <property type="molecule type" value="Genomic_DNA"/>
</dbReference>
<sequence>MIKSIAVGDKVKPNCSSGYMEIYNIFEYKGVKYVAYIWHNEDGSQSIAIPNSKHFSSHVSGLEDYLSIIGKGGHYKI</sequence>
<protein>
    <submittedName>
        <fullName evidence="1">Uncharacterized protein</fullName>
    </submittedName>
</protein>
<accession>A0A9X6UBT7</accession>
<dbReference type="RefSeq" id="WP_098126377.1">
    <property type="nucleotide sequence ID" value="NZ_NUAN01000071.1"/>
</dbReference>
<evidence type="ECO:0000313" key="2">
    <source>
        <dbReference type="Proteomes" id="UP000220691"/>
    </source>
</evidence>
<name>A0A9X6UBT7_BACCE</name>
<gene>
    <name evidence="1" type="ORF">CN553_12050</name>
</gene>
<dbReference type="AlphaFoldDB" id="A0A9X6UBT7"/>
<dbReference type="Proteomes" id="UP000220691">
    <property type="component" value="Unassembled WGS sequence"/>
</dbReference>